<evidence type="ECO:0000256" key="4">
    <source>
        <dbReference type="ARBA" id="ARBA00022448"/>
    </source>
</evidence>
<evidence type="ECO:0000256" key="7">
    <source>
        <dbReference type="ARBA" id="ARBA00023242"/>
    </source>
</evidence>
<evidence type="ECO:0000256" key="1">
    <source>
        <dbReference type="ARBA" id="ARBA00002269"/>
    </source>
</evidence>
<feature type="domain" description="Nmd3 N-terminal" evidence="9">
    <location>
        <begin position="17"/>
        <end position="245"/>
    </location>
</feature>
<protein>
    <recommendedName>
        <fullName evidence="3 8">60S ribosomal export protein NMD3</fullName>
    </recommendedName>
</protein>
<reference evidence="12" key="1">
    <citation type="submission" date="2024-06" db="UniProtKB">
        <authorList>
            <consortium name="RefSeq"/>
        </authorList>
    </citation>
    <scope>NUCLEOTIDE SEQUENCE [LARGE SCALE GENOMIC DNA]</scope>
</reference>
<keyword evidence="6 8" id="KW-0653">Protein transport</keyword>
<comment type="function">
    <text evidence="1 8">Acts as an adapter for the XPO1/CRM1-mediated export of the 60S ribosomal subunit.</text>
</comment>
<dbReference type="InterPro" id="IPR048898">
    <property type="entry name" value="OB_NMD3"/>
</dbReference>
<dbReference type="RefSeq" id="XP_022333256.1">
    <property type="nucleotide sequence ID" value="XM_022477548.1"/>
</dbReference>
<keyword evidence="5 8" id="KW-0963">Cytoplasm</keyword>
<feature type="domain" description="60S ribosomal export protein NMD3 OB-fold" evidence="10">
    <location>
        <begin position="313"/>
        <end position="405"/>
    </location>
</feature>
<proteinExistence type="inferred from homology"/>
<evidence type="ECO:0000313" key="13">
    <source>
        <dbReference type="RefSeq" id="XP_022333256.1"/>
    </source>
</evidence>
<dbReference type="Pfam" id="PF21192">
    <property type="entry name" value="OB_NMD3"/>
    <property type="match status" value="1"/>
</dbReference>
<keyword evidence="7 8" id="KW-0539">Nucleus</keyword>
<feature type="domain" description="60S ribosomal export protein NMD3 SH3" evidence="11">
    <location>
        <begin position="248"/>
        <end position="294"/>
    </location>
</feature>
<dbReference type="InterPro" id="IPR048899">
    <property type="entry name" value="NMD_SH3"/>
</dbReference>
<dbReference type="GO" id="GO:0005737">
    <property type="term" value="C:cytoplasm"/>
    <property type="evidence" value="ECO:0007669"/>
    <property type="project" value="UniProtKB-SubCell"/>
</dbReference>
<comment type="similarity">
    <text evidence="2 8">Belongs to the NMD3 family.</text>
</comment>
<dbReference type="Pfam" id="PF21193">
    <property type="entry name" value="NMD_SH3"/>
    <property type="match status" value="1"/>
</dbReference>
<dbReference type="GO" id="GO:0015031">
    <property type="term" value="P:protein transport"/>
    <property type="evidence" value="ECO:0007669"/>
    <property type="project" value="UniProtKB-KW"/>
</dbReference>
<dbReference type="InterPro" id="IPR039768">
    <property type="entry name" value="Nmd3"/>
</dbReference>
<organism evidence="12 13">
    <name type="scientific">Crassostrea virginica</name>
    <name type="common">Eastern oyster</name>
    <dbReference type="NCBI Taxonomy" id="6565"/>
    <lineage>
        <taxon>Eukaryota</taxon>
        <taxon>Metazoa</taxon>
        <taxon>Spiralia</taxon>
        <taxon>Lophotrochozoa</taxon>
        <taxon>Mollusca</taxon>
        <taxon>Bivalvia</taxon>
        <taxon>Autobranchia</taxon>
        <taxon>Pteriomorphia</taxon>
        <taxon>Ostreida</taxon>
        <taxon>Ostreoidea</taxon>
        <taxon>Ostreidae</taxon>
        <taxon>Crassostrea</taxon>
    </lineage>
</organism>
<evidence type="ECO:0000259" key="10">
    <source>
        <dbReference type="Pfam" id="PF21192"/>
    </source>
</evidence>
<dbReference type="AlphaFoldDB" id="A0A8B8E1Y1"/>
<dbReference type="PANTHER" id="PTHR12746:SF2">
    <property type="entry name" value="60S RIBOSOMAL EXPORT PROTEIN NMD3"/>
    <property type="match status" value="1"/>
</dbReference>
<dbReference type="InterPro" id="IPR007064">
    <property type="entry name" value="Nmd3_N"/>
</dbReference>
<dbReference type="GeneID" id="111130459"/>
<dbReference type="PANTHER" id="PTHR12746">
    <property type="entry name" value="NONSENSE-MEDIATED MRNA DECAY PROTEIN 3"/>
    <property type="match status" value="1"/>
</dbReference>
<comment type="subcellular location">
    <subcellularLocation>
        <location evidence="8">Cytoplasm</location>
    </subcellularLocation>
    <subcellularLocation>
        <location evidence="8">Nucleus</location>
    </subcellularLocation>
</comment>
<evidence type="ECO:0000256" key="3">
    <source>
        <dbReference type="ARBA" id="ARBA00017035"/>
    </source>
</evidence>
<dbReference type="Proteomes" id="UP000694844">
    <property type="component" value="Chromosome 1"/>
</dbReference>
<evidence type="ECO:0000256" key="8">
    <source>
        <dbReference type="RuleBase" id="RU364108"/>
    </source>
</evidence>
<dbReference type="GO" id="GO:0005634">
    <property type="term" value="C:nucleus"/>
    <property type="evidence" value="ECO:0007669"/>
    <property type="project" value="UniProtKB-SubCell"/>
</dbReference>
<dbReference type="Pfam" id="PF04981">
    <property type="entry name" value="NMD3"/>
    <property type="match status" value="1"/>
</dbReference>
<dbReference type="GO" id="GO:0043023">
    <property type="term" value="F:ribosomal large subunit binding"/>
    <property type="evidence" value="ECO:0007669"/>
    <property type="project" value="InterPro"/>
</dbReference>
<evidence type="ECO:0000256" key="5">
    <source>
        <dbReference type="ARBA" id="ARBA00022490"/>
    </source>
</evidence>
<evidence type="ECO:0000259" key="9">
    <source>
        <dbReference type="Pfam" id="PF04981"/>
    </source>
</evidence>
<dbReference type="KEGG" id="cvn:111130459"/>
<evidence type="ECO:0000256" key="2">
    <source>
        <dbReference type="ARBA" id="ARBA00009794"/>
    </source>
</evidence>
<evidence type="ECO:0000259" key="11">
    <source>
        <dbReference type="Pfam" id="PF21193"/>
    </source>
</evidence>
<name>A0A8B8E1Y1_CRAVI</name>
<keyword evidence="4 8" id="KW-0813">Transport</keyword>
<gene>
    <name evidence="13" type="primary">LOC111130459</name>
</gene>
<sequence length="500" mass="57409">MDFSLGETTKTTNLILCCQCGTEIEPNASNMCVSCIRTQVDITEGIPKQAVLYFCRNCNRYLQPPSTWVAAQLESRELLSICLKKLKGINKVRLVDAGFVWTEPHSMRIKVKLTVQKEVMNGAVLQQVFVVEFTVNNNMCDDCHRVEAKDFWRAVVQIRQKTDHKKTFFFLEQLILKHKAHANTVNIKAVHDGLDFFYAQKQDARKLVDFLVNVVPCRYQSAQELVSHDVRNNTFTYKHTFSVEIVPICKDNIVCLPAKLAQILGNISPICICTRVTQSVHLIDPNTLQVADVSGTQFWRYPFVNLCSPKRFVEFMVMQVDIVPEKDRPHRVPVSNKHVLADLWVSKVTEGGLSDHQYFCRTHLGHLLSPGDTVYGFDFTNANLNNPDLEKVKAEKLPDVVIVKKVFGDKTTRNRKRRWKLKHLHDDLHMETASNERDYTDFLEDLEEDQTTRQHVNIYKDQSKIAVDTTDTDDEDLPQISLQEMLDDLHIADDPMGDED</sequence>
<keyword evidence="12" id="KW-1185">Reference proteome</keyword>
<reference evidence="13" key="2">
    <citation type="submission" date="2025-08" db="UniProtKB">
        <authorList>
            <consortium name="RefSeq"/>
        </authorList>
    </citation>
    <scope>IDENTIFICATION</scope>
    <source>
        <tissue evidence="13">Whole sample</tissue>
    </source>
</reference>
<dbReference type="GO" id="GO:0000055">
    <property type="term" value="P:ribosomal large subunit export from nucleus"/>
    <property type="evidence" value="ECO:0007669"/>
    <property type="project" value="TreeGrafter"/>
</dbReference>
<accession>A0A8B8E1Y1</accession>
<dbReference type="OrthoDB" id="203821at2759"/>
<evidence type="ECO:0000313" key="12">
    <source>
        <dbReference type="Proteomes" id="UP000694844"/>
    </source>
</evidence>
<evidence type="ECO:0000256" key="6">
    <source>
        <dbReference type="ARBA" id="ARBA00022927"/>
    </source>
</evidence>